<gene>
    <name evidence="3" type="ORF">BDY17DRAFT_43276</name>
</gene>
<reference evidence="3" key="1">
    <citation type="journal article" date="2020" name="Stud. Mycol.">
        <title>101 Dothideomycetes genomes: a test case for predicting lifestyles and emergence of pathogens.</title>
        <authorList>
            <person name="Haridas S."/>
            <person name="Albert R."/>
            <person name="Binder M."/>
            <person name="Bloem J."/>
            <person name="Labutti K."/>
            <person name="Salamov A."/>
            <person name="Andreopoulos B."/>
            <person name="Baker S."/>
            <person name="Barry K."/>
            <person name="Bills G."/>
            <person name="Bluhm B."/>
            <person name="Cannon C."/>
            <person name="Castanera R."/>
            <person name="Culley D."/>
            <person name="Daum C."/>
            <person name="Ezra D."/>
            <person name="Gonzalez J."/>
            <person name="Henrissat B."/>
            <person name="Kuo A."/>
            <person name="Liang C."/>
            <person name="Lipzen A."/>
            <person name="Lutzoni F."/>
            <person name="Magnuson J."/>
            <person name="Mondo S."/>
            <person name="Nolan M."/>
            <person name="Ohm R."/>
            <person name="Pangilinan J."/>
            <person name="Park H.-J."/>
            <person name="Ramirez L."/>
            <person name="Alfaro M."/>
            <person name="Sun H."/>
            <person name="Tritt A."/>
            <person name="Yoshinaga Y."/>
            <person name="Zwiers L.-H."/>
            <person name="Turgeon B."/>
            <person name="Goodwin S."/>
            <person name="Spatafora J."/>
            <person name="Crous P."/>
            <person name="Grigoriev I."/>
        </authorList>
    </citation>
    <scope>NUCLEOTIDE SEQUENCE</scope>
    <source>
        <strain evidence="3">CBS 113389</strain>
    </source>
</reference>
<dbReference type="GeneID" id="54479389"/>
<dbReference type="Pfam" id="PF06221">
    <property type="entry name" value="zf-C2HC5"/>
    <property type="match status" value="1"/>
</dbReference>
<feature type="domain" description="TRIP4/RQT4 C2HC5-type zinc finger" evidence="2">
    <location>
        <begin position="273"/>
        <end position="324"/>
    </location>
</feature>
<feature type="compositionally biased region" description="Low complexity" evidence="1">
    <location>
        <begin position="80"/>
        <end position="95"/>
    </location>
</feature>
<dbReference type="GO" id="GO:0005634">
    <property type="term" value="C:nucleus"/>
    <property type="evidence" value="ECO:0007669"/>
    <property type="project" value="InterPro"/>
</dbReference>
<dbReference type="PANTHER" id="PTHR12963:SF4">
    <property type="entry name" value="ACTIVATING SIGNAL COINTEGRATOR 1"/>
    <property type="match status" value="1"/>
</dbReference>
<evidence type="ECO:0000259" key="2">
    <source>
        <dbReference type="Pfam" id="PF06221"/>
    </source>
</evidence>
<feature type="compositionally biased region" description="Polar residues" evidence="1">
    <location>
        <begin position="210"/>
        <end position="219"/>
    </location>
</feature>
<evidence type="ECO:0000256" key="1">
    <source>
        <dbReference type="SAM" id="MobiDB-lite"/>
    </source>
</evidence>
<feature type="compositionally biased region" description="Low complexity" evidence="1">
    <location>
        <begin position="365"/>
        <end position="391"/>
    </location>
</feature>
<feature type="region of interest" description="Disordered" evidence="1">
    <location>
        <begin position="187"/>
        <end position="227"/>
    </location>
</feature>
<dbReference type="OrthoDB" id="338816at2759"/>
<dbReference type="RefSeq" id="XP_033586250.1">
    <property type="nucleotide sequence ID" value="XM_033738387.1"/>
</dbReference>
<feature type="region of interest" description="Disordered" evidence="1">
    <location>
        <begin position="80"/>
        <end position="152"/>
    </location>
</feature>
<dbReference type="Proteomes" id="UP000799767">
    <property type="component" value="Unassembled WGS sequence"/>
</dbReference>
<dbReference type="EMBL" id="MU001641">
    <property type="protein sequence ID" value="KAF2479680.1"/>
    <property type="molecule type" value="Genomic_DNA"/>
</dbReference>
<organism evidence="3 4">
    <name type="scientific">Neohortaea acidophila</name>
    <dbReference type="NCBI Taxonomy" id="245834"/>
    <lineage>
        <taxon>Eukaryota</taxon>
        <taxon>Fungi</taxon>
        <taxon>Dikarya</taxon>
        <taxon>Ascomycota</taxon>
        <taxon>Pezizomycotina</taxon>
        <taxon>Dothideomycetes</taxon>
        <taxon>Dothideomycetidae</taxon>
        <taxon>Mycosphaerellales</taxon>
        <taxon>Teratosphaeriaceae</taxon>
        <taxon>Neohortaea</taxon>
    </lineage>
</organism>
<dbReference type="InterPro" id="IPR009349">
    <property type="entry name" value="TRIP4/RQT4_C2HC5_Znf"/>
</dbReference>
<dbReference type="AlphaFoldDB" id="A0A6A6PI30"/>
<dbReference type="GO" id="GO:0072344">
    <property type="term" value="P:rescue of stalled ribosome"/>
    <property type="evidence" value="ECO:0007669"/>
    <property type="project" value="InterPro"/>
</dbReference>
<dbReference type="PANTHER" id="PTHR12963">
    <property type="entry name" value="THYROID RECEPTOR INTERACTING PROTEIN RELATED"/>
    <property type="match status" value="1"/>
</dbReference>
<keyword evidence="4" id="KW-1185">Reference proteome</keyword>
<proteinExistence type="predicted"/>
<evidence type="ECO:0000313" key="4">
    <source>
        <dbReference type="Proteomes" id="UP000799767"/>
    </source>
</evidence>
<name>A0A6A6PI30_9PEZI</name>
<evidence type="ECO:0000313" key="3">
    <source>
        <dbReference type="EMBL" id="KAF2479680.1"/>
    </source>
</evidence>
<dbReference type="GO" id="GO:0045893">
    <property type="term" value="P:positive regulation of DNA-templated transcription"/>
    <property type="evidence" value="ECO:0007669"/>
    <property type="project" value="TreeGrafter"/>
</dbReference>
<protein>
    <submittedName>
        <fullName evidence="3">Putative zinc finger motif, C2HC5-type-domain-containing protein</fullName>
    </submittedName>
</protein>
<feature type="compositionally biased region" description="Basic and acidic residues" evidence="1">
    <location>
        <begin position="107"/>
        <end position="117"/>
    </location>
</feature>
<dbReference type="InterPro" id="IPR039128">
    <property type="entry name" value="TRIP4-like"/>
</dbReference>
<dbReference type="GO" id="GO:0008270">
    <property type="term" value="F:zinc ion binding"/>
    <property type="evidence" value="ECO:0007669"/>
    <property type="project" value="InterPro"/>
</dbReference>
<dbReference type="GO" id="GO:0180022">
    <property type="term" value="C:RQC-trigger complex"/>
    <property type="evidence" value="ECO:0007669"/>
    <property type="project" value="InterPro"/>
</dbReference>
<feature type="region of interest" description="Disordered" evidence="1">
    <location>
        <begin position="332"/>
        <end position="352"/>
    </location>
</feature>
<feature type="region of interest" description="Disordered" evidence="1">
    <location>
        <begin position="365"/>
        <end position="401"/>
    </location>
</feature>
<accession>A0A6A6PI30</accession>
<sequence>MAASTTVLEQWALPQLQPLLPLDDESLRQVVQYAASLPKPEAAEHLKGILGDGARALEFISSFNMRRGNAATSANAPAVTASSSAGGASGVPPARGTGGAKKRKKNIHELPARRVEGSGDVSGAYIKSREDEEYIPRASSRPEQQQNARPTHKDTMAQNLALRGGGKATPDATQLPLVTDSAALTTQPITAKPPPSAAGALVSDALAPRSKTSSRNASPSPAKAKVNITGGTAMHGASSALSDLDSAIRSLEIQTNPSLASSDPATAAADKAKRKCNCMATRHPLLDVAPNCLNCGKVICVKEGLGPCTFCSTPLLSADEIAKVLRVLKDERGEERQKANNAAHRKADVAAGGKARAFTGREFLAAQQQQQHSSATASPLSSHPATPTPTSSDDEGTAKAKAHRDKLLAFQAQNARRTQIHDEAADFDVPAGGTSMWASPAERAKQLKRQQRVLREMEWNARPEWEKRRVVASIDLSGKRVVRRMAEGTDG</sequence>